<evidence type="ECO:0000313" key="3">
    <source>
        <dbReference type="EMBL" id="EPS71127.1"/>
    </source>
</evidence>
<dbReference type="EMBL" id="AUSU01001393">
    <property type="protein sequence ID" value="EPS71127.1"/>
    <property type="molecule type" value="Genomic_DNA"/>
</dbReference>
<dbReference type="OrthoDB" id="1887912at2759"/>
<dbReference type="PANTHER" id="PTHR33915">
    <property type="entry name" value="OSJNBA0033G05.11 PROTEIN"/>
    <property type="match status" value="1"/>
</dbReference>
<dbReference type="Pfam" id="PF07647">
    <property type="entry name" value="SAM_2"/>
    <property type="match status" value="1"/>
</dbReference>
<proteinExistence type="predicted"/>
<reference evidence="3 4" key="1">
    <citation type="journal article" date="2013" name="BMC Genomics">
        <title>The miniature genome of a carnivorous plant Genlisea aurea contains a low number of genes and short non-coding sequences.</title>
        <authorList>
            <person name="Leushkin E.V."/>
            <person name="Sutormin R.A."/>
            <person name="Nabieva E.R."/>
            <person name="Penin A.A."/>
            <person name="Kondrashov A.S."/>
            <person name="Logacheva M.D."/>
        </authorList>
    </citation>
    <scope>NUCLEOTIDE SEQUENCE [LARGE SCALE GENOMIC DNA]</scope>
</reference>
<dbReference type="PANTHER" id="PTHR33915:SF1">
    <property type="entry name" value="OS04G0644100 PROTEIN"/>
    <property type="match status" value="1"/>
</dbReference>
<organism evidence="3 4">
    <name type="scientific">Genlisea aurea</name>
    <dbReference type="NCBI Taxonomy" id="192259"/>
    <lineage>
        <taxon>Eukaryota</taxon>
        <taxon>Viridiplantae</taxon>
        <taxon>Streptophyta</taxon>
        <taxon>Embryophyta</taxon>
        <taxon>Tracheophyta</taxon>
        <taxon>Spermatophyta</taxon>
        <taxon>Magnoliopsida</taxon>
        <taxon>eudicotyledons</taxon>
        <taxon>Gunneridae</taxon>
        <taxon>Pentapetalae</taxon>
        <taxon>asterids</taxon>
        <taxon>lamiids</taxon>
        <taxon>Lamiales</taxon>
        <taxon>Lentibulariaceae</taxon>
        <taxon>Genlisea</taxon>
    </lineage>
</organism>
<feature type="compositionally biased region" description="Low complexity" evidence="1">
    <location>
        <begin position="176"/>
        <end position="185"/>
    </location>
</feature>
<dbReference type="InterPro" id="IPR001660">
    <property type="entry name" value="SAM"/>
</dbReference>
<feature type="region of interest" description="Disordered" evidence="1">
    <location>
        <begin position="171"/>
        <end position="192"/>
    </location>
</feature>
<name>S8EEY7_9LAMI</name>
<dbReference type="PROSITE" id="PS50105">
    <property type="entry name" value="SAM_DOMAIN"/>
    <property type="match status" value="1"/>
</dbReference>
<protein>
    <recommendedName>
        <fullName evidence="2">SAM domain-containing protein</fullName>
    </recommendedName>
</protein>
<feature type="domain" description="SAM" evidence="2">
    <location>
        <begin position="6"/>
        <end position="69"/>
    </location>
</feature>
<evidence type="ECO:0000259" key="2">
    <source>
        <dbReference type="PROSITE" id="PS50105"/>
    </source>
</evidence>
<gene>
    <name evidence="3" type="ORF">M569_03634</name>
</gene>
<accession>S8EEY7</accession>
<sequence length="222" mass="25379">MTTFFLTMRTVMDWFTWLSRTNLHPSLVREYASVFVENELEEDDVAYFSHEFLLSMGVSTAKHRLEIVKLAAKHRPPSSSSSLRMKPVVWLSFARKYLSRRIRSMVAGCHHHRRPEVGGGAITVVSRRNHSLRWRVSMLQRNRRPRSSGRVCFVEEGAAPPVTMMMLTNGTPVRDGGSSSTSWGGSEAGDDPSTNTWNDEYCWSSKAYEVKWDSMFKNLKPT</sequence>
<evidence type="ECO:0000256" key="1">
    <source>
        <dbReference type="SAM" id="MobiDB-lite"/>
    </source>
</evidence>
<dbReference type="SUPFAM" id="SSF47769">
    <property type="entry name" value="SAM/Pointed domain"/>
    <property type="match status" value="1"/>
</dbReference>
<dbReference type="Gene3D" id="1.10.150.50">
    <property type="entry name" value="Transcription Factor, Ets-1"/>
    <property type="match status" value="1"/>
</dbReference>
<dbReference type="Proteomes" id="UP000015453">
    <property type="component" value="Unassembled WGS sequence"/>
</dbReference>
<evidence type="ECO:0000313" key="4">
    <source>
        <dbReference type="Proteomes" id="UP000015453"/>
    </source>
</evidence>
<keyword evidence="4" id="KW-1185">Reference proteome</keyword>
<comment type="caution">
    <text evidence="3">The sequence shown here is derived from an EMBL/GenBank/DDBJ whole genome shotgun (WGS) entry which is preliminary data.</text>
</comment>
<dbReference type="CDD" id="cd09487">
    <property type="entry name" value="SAM_superfamily"/>
    <property type="match status" value="1"/>
</dbReference>
<dbReference type="AlphaFoldDB" id="S8EEY7"/>
<dbReference type="InterPro" id="IPR013761">
    <property type="entry name" value="SAM/pointed_sf"/>
</dbReference>